<keyword evidence="3" id="KW-0904">Protein phosphatase</keyword>
<gene>
    <name evidence="6" type="ORF">FCL54_14505</name>
</gene>
<dbReference type="Gene3D" id="3.40.50.2300">
    <property type="match status" value="1"/>
</dbReference>
<dbReference type="InterPro" id="IPR023485">
    <property type="entry name" value="Ptyr_pPase"/>
</dbReference>
<protein>
    <submittedName>
        <fullName evidence="6">Low molecular weight protein arginine phosphatase</fullName>
    </submittedName>
</protein>
<dbReference type="PANTHER" id="PTHR11717:SF31">
    <property type="entry name" value="LOW MOLECULAR WEIGHT PROTEIN-TYROSINE-PHOSPHATASE ETP-RELATED"/>
    <property type="match status" value="1"/>
</dbReference>
<dbReference type="PANTHER" id="PTHR11717">
    <property type="entry name" value="LOW MOLECULAR WEIGHT PROTEIN TYROSINE PHOSPHATASE"/>
    <property type="match status" value="1"/>
</dbReference>
<sequence>MKVLFICTGNTCRSPMAEALLRHKSNGKLEVKSAGVFAQNGSSASQQTIQVLSENSIACQHRSRPLDRSLVDWADLLLTMTENHKAILLRDYPEAAFKIFTLKEYALNQSKSERAYQEFHEKYAELETKRAGFLYELDKKNLSHAEREEEIEAFQKKTRPELVELLQLEKNLPDLDVSDPFGGHVEVYRETYEELDQLIDELIKKFEKK</sequence>
<dbReference type="InterPro" id="IPR017867">
    <property type="entry name" value="Tyr_phospatase_low_mol_wt"/>
</dbReference>
<dbReference type="SUPFAM" id="SSF52788">
    <property type="entry name" value="Phosphotyrosine protein phosphatases I"/>
    <property type="match status" value="1"/>
</dbReference>
<proteinExistence type="inferred from homology"/>
<evidence type="ECO:0000256" key="3">
    <source>
        <dbReference type="ARBA" id="ARBA00022912"/>
    </source>
</evidence>
<dbReference type="RefSeq" id="WP_138127453.1">
    <property type="nucleotide sequence ID" value="NZ_SWLG01000009.1"/>
</dbReference>
<name>A0A5R9F142_9BACL</name>
<feature type="active site" description="Nucleophile" evidence="4">
    <location>
        <position position="13"/>
    </location>
</feature>
<dbReference type="EMBL" id="SWLG01000009">
    <property type="protein sequence ID" value="TLS36721.1"/>
    <property type="molecule type" value="Genomic_DNA"/>
</dbReference>
<comment type="similarity">
    <text evidence="1">Belongs to the low molecular weight phosphotyrosine protein phosphatase family.</text>
</comment>
<comment type="caution">
    <text evidence="6">The sequence shown here is derived from an EMBL/GenBank/DDBJ whole genome shotgun (WGS) entry which is preliminary data.</text>
</comment>
<feature type="active site" description="Nucleophile" evidence="4">
    <location>
        <position position="7"/>
    </location>
</feature>
<dbReference type="AlphaFoldDB" id="A0A5R9F142"/>
<feature type="domain" description="Phosphotyrosine protein phosphatase I" evidence="5">
    <location>
        <begin position="1"/>
        <end position="205"/>
    </location>
</feature>
<dbReference type="SMART" id="SM00226">
    <property type="entry name" value="LMWPc"/>
    <property type="match status" value="1"/>
</dbReference>
<dbReference type="GO" id="GO:0004725">
    <property type="term" value="F:protein tyrosine phosphatase activity"/>
    <property type="evidence" value="ECO:0007669"/>
    <property type="project" value="InterPro"/>
</dbReference>
<keyword evidence="2" id="KW-0378">Hydrolase</keyword>
<keyword evidence="7" id="KW-1185">Reference proteome</keyword>
<organism evidence="6 7">
    <name type="scientific">Exobacillus caeni</name>
    <dbReference type="NCBI Taxonomy" id="2574798"/>
    <lineage>
        <taxon>Bacteria</taxon>
        <taxon>Bacillati</taxon>
        <taxon>Bacillota</taxon>
        <taxon>Bacilli</taxon>
        <taxon>Bacillales</taxon>
        <taxon>Guptibacillaceae</taxon>
        <taxon>Exobacillus</taxon>
    </lineage>
</organism>
<dbReference type="OrthoDB" id="9784339at2"/>
<dbReference type="PRINTS" id="PR00719">
    <property type="entry name" value="LMWPTPASE"/>
</dbReference>
<reference evidence="6 7" key="1">
    <citation type="submission" date="2019-04" db="EMBL/GenBank/DDBJ databases">
        <title>Bacillus caeni sp. nov., a bacterium isolated from mangrove sediment.</title>
        <authorList>
            <person name="Huang H."/>
            <person name="Mo K."/>
            <person name="Hu Y."/>
        </authorList>
    </citation>
    <scope>NUCLEOTIDE SEQUENCE [LARGE SCALE GENOMIC DNA]</scope>
    <source>
        <strain evidence="6 7">HB172195</strain>
    </source>
</reference>
<evidence type="ECO:0000256" key="1">
    <source>
        <dbReference type="ARBA" id="ARBA00011063"/>
    </source>
</evidence>
<evidence type="ECO:0000256" key="2">
    <source>
        <dbReference type="ARBA" id="ARBA00022801"/>
    </source>
</evidence>
<dbReference type="InterPro" id="IPR050438">
    <property type="entry name" value="LMW_PTPase"/>
</dbReference>
<evidence type="ECO:0000313" key="7">
    <source>
        <dbReference type="Proteomes" id="UP000308230"/>
    </source>
</evidence>
<accession>A0A5R9F142</accession>
<dbReference type="InterPro" id="IPR036196">
    <property type="entry name" value="Ptyr_pPase_sf"/>
</dbReference>
<evidence type="ECO:0000259" key="5">
    <source>
        <dbReference type="SMART" id="SM00226"/>
    </source>
</evidence>
<evidence type="ECO:0000313" key="6">
    <source>
        <dbReference type="EMBL" id="TLS36721.1"/>
    </source>
</evidence>
<dbReference type="Pfam" id="PF01451">
    <property type="entry name" value="LMWPc"/>
    <property type="match status" value="1"/>
</dbReference>
<evidence type="ECO:0000256" key="4">
    <source>
        <dbReference type="PIRSR" id="PIRSR617867-1"/>
    </source>
</evidence>
<dbReference type="CDD" id="cd16344">
    <property type="entry name" value="LMWPAP"/>
    <property type="match status" value="1"/>
</dbReference>
<dbReference type="Proteomes" id="UP000308230">
    <property type="component" value="Unassembled WGS sequence"/>
</dbReference>